<evidence type="ECO:0000313" key="11">
    <source>
        <dbReference type="EMBL" id="PVZ07719.1"/>
    </source>
</evidence>
<protein>
    <recommendedName>
        <fullName evidence="5 8">Muconolactone Delta-isomerase</fullName>
        <shortName evidence="9">MIase</shortName>
        <ecNumber evidence="5 8">5.3.3.4</ecNumber>
    </recommendedName>
</protein>
<evidence type="ECO:0000256" key="4">
    <source>
        <dbReference type="ARBA" id="ARBA00011365"/>
    </source>
</evidence>
<evidence type="ECO:0000259" key="10">
    <source>
        <dbReference type="Pfam" id="PF02426"/>
    </source>
</evidence>
<comment type="pathway">
    <text evidence="2 9">Aromatic compound metabolism; beta-ketoadipate pathway; 5-oxo-4,5-dihydro-2-furylacetate from catechol: step 3/3.</text>
</comment>
<keyword evidence="7 9" id="KW-0413">Isomerase</keyword>
<evidence type="ECO:0000256" key="6">
    <source>
        <dbReference type="ARBA" id="ARBA00022797"/>
    </source>
</evidence>
<proteinExistence type="inferred from homology"/>
<dbReference type="Gene3D" id="3.30.70.1060">
    <property type="entry name" value="Dimeric alpha+beta barrel"/>
    <property type="match status" value="1"/>
</dbReference>
<dbReference type="OrthoDB" id="2889526at2"/>
<comment type="caution">
    <text evidence="11">The sequence shown here is derived from an EMBL/GenBank/DDBJ whole genome shotgun (WGS) entry which is preliminary data.</text>
</comment>
<keyword evidence="12" id="KW-1185">Reference proteome</keyword>
<keyword evidence="6 9" id="KW-0058">Aromatic hydrocarbons catabolism</keyword>
<dbReference type="GO" id="GO:0016159">
    <property type="term" value="F:muconolactone delta-isomerase activity"/>
    <property type="evidence" value="ECO:0007669"/>
    <property type="project" value="UniProtKB-UniRule"/>
</dbReference>
<dbReference type="InterPro" id="IPR003464">
    <property type="entry name" value="Muconolactone_d_Isoase"/>
</dbReference>
<dbReference type="Pfam" id="PF02426">
    <property type="entry name" value="MIase"/>
    <property type="match status" value="1"/>
</dbReference>
<evidence type="ECO:0000256" key="3">
    <source>
        <dbReference type="ARBA" id="ARBA00010882"/>
    </source>
</evidence>
<organism evidence="11 12">
    <name type="scientific">Actinomycetospora cinnamomea</name>
    <dbReference type="NCBI Taxonomy" id="663609"/>
    <lineage>
        <taxon>Bacteria</taxon>
        <taxon>Bacillati</taxon>
        <taxon>Actinomycetota</taxon>
        <taxon>Actinomycetes</taxon>
        <taxon>Pseudonocardiales</taxon>
        <taxon>Pseudonocardiaceae</taxon>
        <taxon>Actinomycetospora</taxon>
    </lineage>
</organism>
<dbReference type="AlphaFoldDB" id="A0A2U1F6C1"/>
<dbReference type="RefSeq" id="WP_116709779.1">
    <property type="nucleotide sequence ID" value="NZ_QEKW01000011.1"/>
</dbReference>
<evidence type="ECO:0000256" key="7">
    <source>
        <dbReference type="ARBA" id="ARBA00023235"/>
    </source>
</evidence>
<reference evidence="11 12" key="1">
    <citation type="submission" date="2018-04" db="EMBL/GenBank/DDBJ databases">
        <title>Genomic Encyclopedia of Type Strains, Phase IV (KMG-IV): sequencing the most valuable type-strain genomes for metagenomic binning, comparative biology and taxonomic classification.</title>
        <authorList>
            <person name="Goeker M."/>
        </authorList>
    </citation>
    <scope>NUCLEOTIDE SEQUENCE [LARGE SCALE GENOMIC DNA]</scope>
    <source>
        <strain evidence="11 12">DSM 45771</strain>
    </source>
</reference>
<dbReference type="InterPro" id="IPR026029">
    <property type="entry name" value="MLI_dom"/>
</dbReference>
<accession>A0A2U1F6C1</accession>
<gene>
    <name evidence="11" type="ORF">C8D89_11190</name>
</gene>
<dbReference type="SUPFAM" id="SSF54909">
    <property type="entry name" value="Dimeric alpha+beta barrel"/>
    <property type="match status" value="1"/>
</dbReference>
<dbReference type="PIRSF" id="PIRSF001486">
    <property type="entry name" value="CatC"/>
    <property type="match status" value="1"/>
</dbReference>
<evidence type="ECO:0000256" key="2">
    <source>
        <dbReference type="ARBA" id="ARBA00005193"/>
    </source>
</evidence>
<dbReference type="Proteomes" id="UP000245639">
    <property type="component" value="Unassembled WGS sequence"/>
</dbReference>
<evidence type="ECO:0000256" key="8">
    <source>
        <dbReference type="NCBIfam" id="TIGR03221"/>
    </source>
</evidence>
<comment type="subunit">
    <text evidence="4">Homodecamer.</text>
</comment>
<dbReference type="UniPathway" id="UPA00157">
    <property type="reaction ID" value="UER00260"/>
</dbReference>
<evidence type="ECO:0000256" key="9">
    <source>
        <dbReference type="PIRNR" id="PIRNR001486"/>
    </source>
</evidence>
<evidence type="ECO:0000256" key="5">
    <source>
        <dbReference type="ARBA" id="ARBA00012070"/>
    </source>
</evidence>
<dbReference type="NCBIfam" id="TIGR03221">
    <property type="entry name" value="muco_delta"/>
    <property type="match status" value="1"/>
</dbReference>
<feature type="domain" description="Muconolactone isomerase" evidence="10">
    <location>
        <begin position="1"/>
        <end position="89"/>
    </location>
</feature>
<dbReference type="EMBL" id="QEKW01000011">
    <property type="protein sequence ID" value="PVZ07719.1"/>
    <property type="molecule type" value="Genomic_DNA"/>
</dbReference>
<sequence>MQFLVRMDVRLPHDMPQATADDLRAREKARAHEIQRAGKWPELWRVVGRYANVSRFDVDSADELHELLTSLPLFPYMDVEVTALTRHPSKLDS</sequence>
<dbReference type="EC" id="5.3.3.4" evidence="5 8"/>
<dbReference type="GO" id="GO:0042952">
    <property type="term" value="P:beta-ketoadipate pathway"/>
    <property type="evidence" value="ECO:0007669"/>
    <property type="project" value="UniProtKB-UniRule"/>
</dbReference>
<dbReference type="InterPro" id="IPR011008">
    <property type="entry name" value="Dimeric_a/b-barrel"/>
</dbReference>
<comment type="similarity">
    <text evidence="3 9">Belongs to the muconolactone Delta-isomerase family.</text>
</comment>
<evidence type="ECO:0000256" key="1">
    <source>
        <dbReference type="ARBA" id="ARBA00001739"/>
    </source>
</evidence>
<comment type="catalytic activity">
    <reaction evidence="1 9">
        <text>(S)-muconolactone = (4,5-dihydro-5-oxofuran-2-yl)-acetate</text>
        <dbReference type="Rhea" id="RHEA:12348"/>
        <dbReference type="ChEBI" id="CHEBI:58425"/>
        <dbReference type="ChEBI" id="CHEBI:58736"/>
        <dbReference type="EC" id="5.3.3.4"/>
    </reaction>
</comment>
<name>A0A2U1F6C1_9PSEU</name>
<evidence type="ECO:0000313" key="12">
    <source>
        <dbReference type="Proteomes" id="UP000245639"/>
    </source>
</evidence>